<gene>
    <name evidence="1" type="ORF">RND81_04G010200</name>
</gene>
<evidence type="ECO:0000313" key="1">
    <source>
        <dbReference type="EMBL" id="KAK9732613.1"/>
    </source>
</evidence>
<accession>A0AAW1LGS1</accession>
<evidence type="ECO:0000313" key="2">
    <source>
        <dbReference type="Proteomes" id="UP001443914"/>
    </source>
</evidence>
<dbReference type="AlphaFoldDB" id="A0AAW1LGS1"/>
<protein>
    <submittedName>
        <fullName evidence="1">Uncharacterized protein</fullName>
    </submittedName>
</protein>
<sequence>MKSWKQLSKSDSMERGKNTILASMWSYSVSLRRSRSIRDKELRLNGMRKVIDLCTKFFFNWVKGRRGKNFIYYLKREPGDWVYDNKEIGDTFRTHFFDLCNPIGGHETLDVFI</sequence>
<keyword evidence="2" id="KW-1185">Reference proteome</keyword>
<dbReference type="Proteomes" id="UP001443914">
    <property type="component" value="Unassembled WGS sequence"/>
</dbReference>
<proteinExistence type="predicted"/>
<organism evidence="1 2">
    <name type="scientific">Saponaria officinalis</name>
    <name type="common">Common soapwort</name>
    <name type="synonym">Lychnis saponaria</name>
    <dbReference type="NCBI Taxonomy" id="3572"/>
    <lineage>
        <taxon>Eukaryota</taxon>
        <taxon>Viridiplantae</taxon>
        <taxon>Streptophyta</taxon>
        <taxon>Embryophyta</taxon>
        <taxon>Tracheophyta</taxon>
        <taxon>Spermatophyta</taxon>
        <taxon>Magnoliopsida</taxon>
        <taxon>eudicotyledons</taxon>
        <taxon>Gunneridae</taxon>
        <taxon>Pentapetalae</taxon>
        <taxon>Caryophyllales</taxon>
        <taxon>Caryophyllaceae</taxon>
        <taxon>Caryophylleae</taxon>
        <taxon>Saponaria</taxon>
    </lineage>
</organism>
<name>A0AAW1LGS1_SAPOF</name>
<comment type="caution">
    <text evidence="1">The sequence shown here is derived from an EMBL/GenBank/DDBJ whole genome shotgun (WGS) entry which is preliminary data.</text>
</comment>
<reference evidence="1" key="1">
    <citation type="submission" date="2024-03" db="EMBL/GenBank/DDBJ databases">
        <title>WGS assembly of Saponaria officinalis var. Norfolk2.</title>
        <authorList>
            <person name="Jenkins J."/>
            <person name="Shu S."/>
            <person name="Grimwood J."/>
            <person name="Barry K."/>
            <person name="Goodstein D."/>
            <person name="Schmutz J."/>
            <person name="Leebens-Mack J."/>
            <person name="Osbourn A."/>
        </authorList>
    </citation>
    <scope>NUCLEOTIDE SEQUENCE [LARGE SCALE GENOMIC DNA]</scope>
    <source>
        <strain evidence="1">JIC</strain>
    </source>
</reference>
<dbReference type="EMBL" id="JBDFQZ010000004">
    <property type="protein sequence ID" value="KAK9732613.1"/>
    <property type="molecule type" value="Genomic_DNA"/>
</dbReference>